<evidence type="ECO:0000313" key="3">
    <source>
        <dbReference type="EMBL" id="HIZ67711.1"/>
    </source>
</evidence>
<evidence type="ECO:0000256" key="1">
    <source>
        <dbReference type="ARBA" id="ARBA00023125"/>
    </source>
</evidence>
<dbReference type="Pfam" id="PF01381">
    <property type="entry name" value="HTH_3"/>
    <property type="match status" value="1"/>
</dbReference>
<dbReference type="SMART" id="SM00530">
    <property type="entry name" value="HTH_XRE"/>
    <property type="match status" value="1"/>
</dbReference>
<dbReference type="InterPro" id="IPR010982">
    <property type="entry name" value="Lambda_DNA-bd_dom_sf"/>
</dbReference>
<sequence>METLLKDISKRIKKYRLKCGYTQQELAEKSDLSLPFINLIENNHRKMTLETLIKILNALDVSLSTFFLPYSHEEDNTVDAELTSMIIKIQQSQNKEKFIHIMNEIIDMTDLENY</sequence>
<dbReference type="Proteomes" id="UP000824058">
    <property type="component" value="Unassembled WGS sequence"/>
</dbReference>
<evidence type="ECO:0000259" key="2">
    <source>
        <dbReference type="PROSITE" id="PS50943"/>
    </source>
</evidence>
<dbReference type="InterPro" id="IPR050807">
    <property type="entry name" value="TransReg_Diox_bact_type"/>
</dbReference>
<dbReference type="Gene3D" id="1.10.260.40">
    <property type="entry name" value="lambda repressor-like DNA-binding domains"/>
    <property type="match status" value="1"/>
</dbReference>
<proteinExistence type="predicted"/>
<name>A0A9D2FVX8_9STRE</name>
<dbReference type="InterPro" id="IPR001387">
    <property type="entry name" value="Cro/C1-type_HTH"/>
</dbReference>
<reference evidence="3" key="2">
    <citation type="submission" date="2021-04" db="EMBL/GenBank/DDBJ databases">
        <authorList>
            <person name="Gilroy R."/>
        </authorList>
    </citation>
    <scope>NUCLEOTIDE SEQUENCE</scope>
    <source>
        <strain evidence="3">ChiBcolR9-63</strain>
    </source>
</reference>
<dbReference type="EMBL" id="DXBD01000033">
    <property type="protein sequence ID" value="HIZ67711.1"/>
    <property type="molecule type" value="Genomic_DNA"/>
</dbReference>
<organism evidence="3 4">
    <name type="scientific">Candidatus Streptococcus faecavium</name>
    <dbReference type="NCBI Taxonomy" id="2838763"/>
    <lineage>
        <taxon>Bacteria</taxon>
        <taxon>Bacillati</taxon>
        <taxon>Bacillota</taxon>
        <taxon>Bacilli</taxon>
        <taxon>Lactobacillales</taxon>
        <taxon>Streptococcaceae</taxon>
        <taxon>Streptococcus</taxon>
    </lineage>
</organism>
<dbReference type="GO" id="GO:0005829">
    <property type="term" value="C:cytosol"/>
    <property type="evidence" value="ECO:0007669"/>
    <property type="project" value="TreeGrafter"/>
</dbReference>
<dbReference type="PANTHER" id="PTHR46797:SF1">
    <property type="entry name" value="METHYLPHOSPHONATE SYNTHASE"/>
    <property type="match status" value="1"/>
</dbReference>
<dbReference type="CDD" id="cd00093">
    <property type="entry name" value="HTH_XRE"/>
    <property type="match status" value="1"/>
</dbReference>
<protein>
    <submittedName>
        <fullName evidence="3">Helix-turn-helix transcriptional regulator</fullName>
    </submittedName>
</protein>
<evidence type="ECO:0000313" key="4">
    <source>
        <dbReference type="Proteomes" id="UP000824058"/>
    </source>
</evidence>
<reference evidence="3" key="1">
    <citation type="journal article" date="2021" name="PeerJ">
        <title>Extensive microbial diversity within the chicken gut microbiome revealed by metagenomics and culture.</title>
        <authorList>
            <person name="Gilroy R."/>
            <person name="Ravi A."/>
            <person name="Getino M."/>
            <person name="Pursley I."/>
            <person name="Horton D.L."/>
            <person name="Alikhan N.F."/>
            <person name="Baker D."/>
            <person name="Gharbi K."/>
            <person name="Hall N."/>
            <person name="Watson M."/>
            <person name="Adriaenssens E.M."/>
            <person name="Foster-Nyarko E."/>
            <person name="Jarju S."/>
            <person name="Secka A."/>
            <person name="Antonio M."/>
            <person name="Oren A."/>
            <person name="Chaudhuri R.R."/>
            <person name="La Ragione R."/>
            <person name="Hildebrand F."/>
            <person name="Pallen M.J."/>
        </authorList>
    </citation>
    <scope>NUCLEOTIDE SEQUENCE</scope>
    <source>
        <strain evidence="3">ChiBcolR9-63</strain>
    </source>
</reference>
<dbReference type="GO" id="GO:0003677">
    <property type="term" value="F:DNA binding"/>
    <property type="evidence" value="ECO:0007669"/>
    <property type="project" value="UniProtKB-KW"/>
</dbReference>
<feature type="domain" description="HTH cro/C1-type" evidence="2">
    <location>
        <begin position="12"/>
        <end position="66"/>
    </location>
</feature>
<dbReference type="SUPFAM" id="SSF47413">
    <property type="entry name" value="lambda repressor-like DNA-binding domains"/>
    <property type="match status" value="1"/>
</dbReference>
<keyword evidence="1" id="KW-0238">DNA-binding</keyword>
<accession>A0A9D2FVX8</accession>
<gene>
    <name evidence="3" type="ORF">H9965_04480</name>
</gene>
<dbReference type="PANTHER" id="PTHR46797">
    <property type="entry name" value="HTH-TYPE TRANSCRIPTIONAL REGULATOR"/>
    <property type="match status" value="1"/>
</dbReference>
<dbReference type="GO" id="GO:0003700">
    <property type="term" value="F:DNA-binding transcription factor activity"/>
    <property type="evidence" value="ECO:0007669"/>
    <property type="project" value="TreeGrafter"/>
</dbReference>
<comment type="caution">
    <text evidence="3">The sequence shown here is derived from an EMBL/GenBank/DDBJ whole genome shotgun (WGS) entry which is preliminary data.</text>
</comment>
<dbReference type="AlphaFoldDB" id="A0A9D2FVX8"/>
<dbReference type="PROSITE" id="PS50943">
    <property type="entry name" value="HTH_CROC1"/>
    <property type="match status" value="1"/>
</dbReference>